<dbReference type="PROSITE" id="PS50003">
    <property type="entry name" value="PH_DOMAIN"/>
    <property type="match status" value="1"/>
</dbReference>
<feature type="domain" description="SH3" evidence="5">
    <location>
        <begin position="1"/>
        <end position="63"/>
    </location>
</feature>
<dbReference type="CDD" id="cd09535">
    <property type="entry name" value="SAM_BOI-like_fungal"/>
    <property type="match status" value="1"/>
</dbReference>
<reference evidence="8 9" key="1">
    <citation type="submission" date="2018-11" db="EMBL/GenBank/DDBJ databases">
        <title>Genome sequence of Apiotrichum porosum DSM 27194.</title>
        <authorList>
            <person name="Aliyu H."/>
            <person name="Gorte O."/>
            <person name="Ochsenreither K."/>
        </authorList>
    </citation>
    <scope>NUCLEOTIDE SEQUENCE [LARGE SCALE GENOMIC DNA]</scope>
    <source>
        <strain evidence="8 9">DSM 27194</strain>
    </source>
</reference>
<dbReference type="PANTHER" id="PTHR22902:SF27">
    <property type="entry name" value="PLECKSTRIN HOMOLOGY DOMAIN-CONTAINING FAMILY A MEMBER 3"/>
    <property type="match status" value="1"/>
</dbReference>
<dbReference type="RefSeq" id="XP_028472762.1">
    <property type="nucleotide sequence ID" value="XM_028618874.1"/>
</dbReference>
<dbReference type="InterPro" id="IPR001452">
    <property type="entry name" value="SH3_domain"/>
</dbReference>
<dbReference type="InterPro" id="IPR013761">
    <property type="entry name" value="SAM/pointed_sf"/>
</dbReference>
<feature type="compositionally biased region" description="Basic and acidic residues" evidence="4">
    <location>
        <begin position="263"/>
        <end position="272"/>
    </location>
</feature>
<dbReference type="SMART" id="SM00233">
    <property type="entry name" value="PH"/>
    <property type="match status" value="1"/>
</dbReference>
<evidence type="ECO:0000256" key="3">
    <source>
        <dbReference type="PROSITE-ProRule" id="PRU00192"/>
    </source>
</evidence>
<dbReference type="PRINTS" id="PR00452">
    <property type="entry name" value="SH3DOMAIN"/>
</dbReference>
<feature type="domain" description="PH" evidence="6">
    <location>
        <begin position="831"/>
        <end position="927"/>
    </location>
</feature>
<feature type="compositionally biased region" description="Low complexity" evidence="4">
    <location>
        <begin position="529"/>
        <end position="550"/>
    </location>
</feature>
<dbReference type="GO" id="GO:0055037">
    <property type="term" value="C:recycling endosome"/>
    <property type="evidence" value="ECO:0007669"/>
    <property type="project" value="TreeGrafter"/>
</dbReference>
<feature type="compositionally biased region" description="Acidic residues" evidence="4">
    <location>
        <begin position="283"/>
        <end position="293"/>
    </location>
</feature>
<feature type="compositionally biased region" description="Low complexity" evidence="4">
    <location>
        <begin position="722"/>
        <end position="738"/>
    </location>
</feature>
<keyword evidence="9" id="KW-1185">Reference proteome</keyword>
<dbReference type="GO" id="GO:0042147">
    <property type="term" value="P:retrograde transport, endosome to Golgi"/>
    <property type="evidence" value="ECO:0007669"/>
    <property type="project" value="TreeGrafter"/>
</dbReference>
<feature type="region of interest" description="Disordered" evidence="4">
    <location>
        <begin position="66"/>
        <end position="120"/>
    </location>
</feature>
<dbReference type="SMART" id="SM00454">
    <property type="entry name" value="SAM"/>
    <property type="match status" value="1"/>
</dbReference>
<evidence type="ECO:0000256" key="1">
    <source>
        <dbReference type="ARBA" id="ARBA00022443"/>
    </source>
</evidence>
<dbReference type="STRING" id="105984.A0A427XFG2"/>
<dbReference type="InterPro" id="IPR011993">
    <property type="entry name" value="PH-like_dom_sf"/>
</dbReference>
<dbReference type="GO" id="GO:0005829">
    <property type="term" value="C:cytosol"/>
    <property type="evidence" value="ECO:0007669"/>
    <property type="project" value="GOC"/>
</dbReference>
<dbReference type="PANTHER" id="PTHR22902">
    <property type="entry name" value="SESQUIPEDALIAN"/>
    <property type="match status" value="1"/>
</dbReference>
<dbReference type="Pfam" id="PF00169">
    <property type="entry name" value="PH"/>
    <property type="match status" value="1"/>
</dbReference>
<dbReference type="Gene3D" id="1.10.150.50">
    <property type="entry name" value="Transcription Factor, Ets-1"/>
    <property type="match status" value="1"/>
</dbReference>
<feature type="compositionally biased region" description="Basic and acidic residues" evidence="4">
    <location>
        <begin position="213"/>
        <end position="227"/>
    </location>
</feature>
<organism evidence="8 9">
    <name type="scientific">Apiotrichum porosum</name>
    <dbReference type="NCBI Taxonomy" id="105984"/>
    <lineage>
        <taxon>Eukaryota</taxon>
        <taxon>Fungi</taxon>
        <taxon>Dikarya</taxon>
        <taxon>Basidiomycota</taxon>
        <taxon>Agaricomycotina</taxon>
        <taxon>Tremellomycetes</taxon>
        <taxon>Trichosporonales</taxon>
        <taxon>Trichosporonaceae</taxon>
        <taxon>Apiotrichum</taxon>
    </lineage>
</organism>
<feature type="compositionally biased region" description="Polar residues" evidence="4">
    <location>
        <begin position="1019"/>
        <end position="1033"/>
    </location>
</feature>
<dbReference type="InterPro" id="IPR001660">
    <property type="entry name" value="SAM"/>
</dbReference>
<feature type="region of interest" description="Disordered" evidence="4">
    <location>
        <begin position="502"/>
        <end position="553"/>
    </location>
</feature>
<gene>
    <name evidence="8" type="primary">BOI2</name>
    <name evidence="8" type="ORF">EHS24_003175</name>
</gene>
<evidence type="ECO:0000259" key="7">
    <source>
        <dbReference type="PROSITE" id="PS50105"/>
    </source>
</evidence>
<evidence type="ECO:0000259" key="5">
    <source>
        <dbReference type="PROSITE" id="PS50002"/>
    </source>
</evidence>
<feature type="region of interest" description="Disordered" evidence="4">
    <location>
        <begin position="949"/>
        <end position="1039"/>
    </location>
</feature>
<keyword evidence="1 3" id="KW-0728">SH3 domain</keyword>
<dbReference type="Pfam" id="PF00018">
    <property type="entry name" value="SH3_1"/>
    <property type="match status" value="1"/>
</dbReference>
<dbReference type="SUPFAM" id="SSF47769">
    <property type="entry name" value="SAM/Pointed domain"/>
    <property type="match status" value="1"/>
</dbReference>
<accession>A0A427XFG2</accession>
<dbReference type="OrthoDB" id="73680at2759"/>
<feature type="region of interest" description="Disordered" evidence="4">
    <location>
        <begin position="399"/>
        <end position="419"/>
    </location>
</feature>
<dbReference type="AlphaFoldDB" id="A0A427XFG2"/>
<dbReference type="Gene3D" id="2.30.30.40">
    <property type="entry name" value="SH3 Domains"/>
    <property type="match status" value="1"/>
</dbReference>
<dbReference type="InterPro" id="IPR036028">
    <property type="entry name" value="SH3-like_dom_sf"/>
</dbReference>
<dbReference type="Pfam" id="PF07647">
    <property type="entry name" value="SAM_2"/>
    <property type="match status" value="1"/>
</dbReference>
<evidence type="ECO:0000313" key="9">
    <source>
        <dbReference type="Proteomes" id="UP000279236"/>
    </source>
</evidence>
<dbReference type="PROSITE" id="PS50105">
    <property type="entry name" value="SAM_DOMAIN"/>
    <property type="match status" value="1"/>
</dbReference>
<dbReference type="PROSITE" id="PS50002">
    <property type="entry name" value="SH3"/>
    <property type="match status" value="1"/>
</dbReference>
<feature type="compositionally biased region" description="Polar residues" evidence="4">
    <location>
        <begin position="643"/>
        <end position="665"/>
    </location>
</feature>
<keyword evidence="2" id="KW-0597">Phosphoprotein</keyword>
<feature type="region of interest" description="Disordered" evidence="4">
    <location>
        <begin position="715"/>
        <end position="835"/>
    </location>
</feature>
<dbReference type="InterPro" id="IPR045188">
    <property type="entry name" value="Boi1/Boi2-like"/>
</dbReference>
<dbReference type="Gene3D" id="2.30.29.30">
    <property type="entry name" value="Pleckstrin-homology domain (PH domain)/Phosphotyrosine-binding domain (PTB)"/>
    <property type="match status" value="1"/>
</dbReference>
<evidence type="ECO:0000256" key="4">
    <source>
        <dbReference type="SAM" id="MobiDB-lite"/>
    </source>
</evidence>
<dbReference type="InterPro" id="IPR001849">
    <property type="entry name" value="PH_domain"/>
</dbReference>
<evidence type="ECO:0000256" key="2">
    <source>
        <dbReference type="ARBA" id="ARBA00022553"/>
    </source>
</evidence>
<proteinExistence type="predicted"/>
<feature type="region of interest" description="Disordered" evidence="4">
    <location>
        <begin position="620"/>
        <end position="674"/>
    </location>
</feature>
<feature type="compositionally biased region" description="Low complexity" evidence="4">
    <location>
        <begin position="508"/>
        <end position="520"/>
    </location>
</feature>
<dbReference type="Proteomes" id="UP000279236">
    <property type="component" value="Unassembled WGS sequence"/>
</dbReference>
<dbReference type="SUPFAM" id="SSF50044">
    <property type="entry name" value="SH3-domain"/>
    <property type="match status" value="1"/>
</dbReference>
<feature type="compositionally biased region" description="Acidic residues" evidence="4">
    <location>
        <begin position="233"/>
        <end position="243"/>
    </location>
</feature>
<feature type="compositionally biased region" description="Low complexity" evidence="4">
    <location>
        <begin position="780"/>
        <end position="789"/>
    </location>
</feature>
<feature type="compositionally biased region" description="Polar residues" evidence="4">
    <location>
        <begin position="796"/>
        <end position="807"/>
    </location>
</feature>
<sequence>MVLYVTAIHTFVAEHGDELEFQAGEKIEVIEKDDAFGDGWWKGRNTKGEDGLFPATYISEEPIDDIADVGAGAPPGPNGREEKNSRSGSPIPVPPSPHDAPPVTTTPPPGAPDGAAAVNGLASPFTGAAGADSGESAAAAKNVVEPLNNRNSLLDITGAPHSAPSVQAAALAARSGGTNVMGHTIGEVQEAIDTMGAPKNDAAGVHKGVTLKDPAEAEREAREREQVESTQTDVDDDDDDDDNVPLGVASDARARLAQQAKLANEERDRQQQRESGVAADLVYSDESDDEEEPSSAGLNHSVQTLNGTPNGTAVSGSPLATSSLPVNGNGSDNAPVSPVTALNSSTRTLKPDISDEATPIPSPTKVAAVTPSSPPFEATHILPATSPIVAEPEPVAAVDLSSPSHSVPPQPETAARSVSGSPEIGVGALAAGAGLVGAGTAAVVGSIAASRTPPLSTPPLGHSPSLSSTSIPAPAVPQAALASPSARSTSLHASPGVVPTPLVPVAPVPTHSTPVSTSTPQLQPAAQISTPPVATSSPSTGGTPSGAGIPAKPPASWTVDDVVQWAQAKGFDESICSKFVEHDISGDVLLELDATLLKELDIPQFGKRVRIASAINELRRPASALSTSSAQPSPIPEGAAAAHQSQQWGGASRSHSVTPSYSAASSPVVDDSHGAWAHGRKVSMTPSTPAIDEAHPMESRAAELPTKLNHIAAVNGGGNGHAPSLSTSSVPVSPATTSGATVVKRESTGSLTHKKKGSLDNKSDRLSFFGRNRKPPPQSPSAAERSASSRIGLGSSAASKPTTTMTAATPDKRVSSQPQAAVGSALRTIGTPDRTGYLKKRGERYNTWKTRFFVLKGSHLYYLKSETEDRVKGHIDLKGHRIIVDENTNPGSYGFRLVGPGEKPHHFSSAEQGQIRDWMKALMKATIARDYSVPVTSSCNIPTIPLAEAQALQPRPPSPSQIDATQRANRRENVNQLTPRDASVLMSLDTTGSGRRMTSHSGGTPSRPSRDTRRPSMSKSSTGRPSVSQSRPSVASYYPPEDEHHAELLNWVNATLPAQYPRAAQFPNSFISGEVIFLVVKHLSGIEPKPPVPPSAFARDATGQPNVEGLFAMMDCVIDAGIDSAGVSLNEVRAGDPTAIATLLDSVRNWAVPRGLA</sequence>
<name>A0A427XFG2_9TREE</name>
<dbReference type="GO" id="GO:0007032">
    <property type="term" value="P:endosome organization"/>
    <property type="evidence" value="ECO:0007669"/>
    <property type="project" value="TreeGrafter"/>
</dbReference>
<feature type="compositionally biased region" description="Pro residues" evidence="4">
    <location>
        <begin position="91"/>
        <end position="111"/>
    </location>
</feature>
<feature type="region of interest" description="Disordered" evidence="4">
    <location>
        <begin position="198"/>
        <end position="372"/>
    </location>
</feature>
<dbReference type="SUPFAM" id="SSF50729">
    <property type="entry name" value="PH domain-like"/>
    <property type="match status" value="1"/>
</dbReference>
<dbReference type="GO" id="GO:0005769">
    <property type="term" value="C:early endosome"/>
    <property type="evidence" value="ECO:0007669"/>
    <property type="project" value="TreeGrafter"/>
</dbReference>
<protein>
    <submittedName>
        <fullName evidence="8">Polar growth protein</fullName>
    </submittedName>
</protein>
<comment type="caution">
    <text evidence="8">The sequence shown here is derived from an EMBL/GenBank/DDBJ whole genome shotgun (WGS) entry which is preliminary data.</text>
</comment>
<dbReference type="GeneID" id="39587718"/>
<evidence type="ECO:0000259" key="6">
    <source>
        <dbReference type="PROSITE" id="PS50003"/>
    </source>
</evidence>
<feature type="compositionally biased region" description="Polar residues" evidence="4">
    <location>
        <begin position="296"/>
        <end position="348"/>
    </location>
</feature>
<dbReference type="GO" id="GO:0005802">
    <property type="term" value="C:trans-Golgi network"/>
    <property type="evidence" value="ECO:0007669"/>
    <property type="project" value="TreeGrafter"/>
</dbReference>
<feature type="domain" description="SAM" evidence="7">
    <location>
        <begin position="557"/>
        <end position="621"/>
    </location>
</feature>
<dbReference type="EMBL" id="RSCE01000015">
    <property type="protein sequence ID" value="RSH77615.1"/>
    <property type="molecule type" value="Genomic_DNA"/>
</dbReference>
<dbReference type="CDD" id="cd13316">
    <property type="entry name" value="PH_Boi"/>
    <property type="match status" value="1"/>
</dbReference>
<dbReference type="CDD" id="cd00174">
    <property type="entry name" value="SH3"/>
    <property type="match status" value="1"/>
</dbReference>
<dbReference type="GO" id="GO:0001881">
    <property type="term" value="P:receptor recycling"/>
    <property type="evidence" value="ECO:0007669"/>
    <property type="project" value="TreeGrafter"/>
</dbReference>
<dbReference type="SMART" id="SM00326">
    <property type="entry name" value="SH3"/>
    <property type="match status" value="1"/>
</dbReference>
<evidence type="ECO:0000313" key="8">
    <source>
        <dbReference type="EMBL" id="RSH77615.1"/>
    </source>
</evidence>